<gene>
    <name evidence="2" type="ORF">UV20_C0003G0107</name>
</gene>
<proteinExistence type="predicted"/>
<dbReference type="EMBL" id="LCDO01000003">
    <property type="protein sequence ID" value="KKS57165.1"/>
    <property type="molecule type" value="Genomic_DNA"/>
</dbReference>
<dbReference type="Proteomes" id="UP000034837">
    <property type="component" value="Unassembled WGS sequence"/>
</dbReference>
<accession>A0A0G1A7Z7</accession>
<evidence type="ECO:0000313" key="2">
    <source>
        <dbReference type="EMBL" id="KKS57165.1"/>
    </source>
</evidence>
<comment type="caution">
    <text evidence="2">The sequence shown here is derived from an EMBL/GenBank/DDBJ whole genome shotgun (WGS) entry which is preliminary data.</text>
</comment>
<reference evidence="2 3" key="1">
    <citation type="journal article" date="2015" name="Nature">
        <title>rRNA introns, odd ribosomes, and small enigmatic genomes across a large radiation of phyla.</title>
        <authorList>
            <person name="Brown C.T."/>
            <person name="Hug L.A."/>
            <person name="Thomas B.C."/>
            <person name="Sharon I."/>
            <person name="Castelle C.J."/>
            <person name="Singh A."/>
            <person name="Wilkins M.J."/>
            <person name="Williams K.H."/>
            <person name="Banfield J.F."/>
        </authorList>
    </citation>
    <scope>NUCLEOTIDE SEQUENCE [LARGE SCALE GENOMIC DNA]</scope>
</reference>
<feature type="transmembrane region" description="Helical" evidence="1">
    <location>
        <begin position="54"/>
        <end position="74"/>
    </location>
</feature>
<evidence type="ECO:0000256" key="1">
    <source>
        <dbReference type="SAM" id="Phobius"/>
    </source>
</evidence>
<keyword evidence="1" id="KW-0812">Transmembrane</keyword>
<evidence type="ECO:0008006" key="4">
    <source>
        <dbReference type="Google" id="ProtNLM"/>
    </source>
</evidence>
<keyword evidence="1" id="KW-1133">Transmembrane helix</keyword>
<keyword evidence="1" id="KW-0472">Membrane</keyword>
<evidence type="ECO:0000313" key="3">
    <source>
        <dbReference type="Proteomes" id="UP000034837"/>
    </source>
</evidence>
<sequence length="415" mass="45867">MPPRKTITARPRKKKIISEPLINVPPELEEEFFSKAPIIIPQDFNPSPRFYRTIALTFLGVALVLILGVLYFTLGKAEISLSLKPKNVKADFLLGVVPQNPGPNQINGMVLQKNIKNEKFVAVTDEGEGTPSQATGRVTIYNQTNQDRTLIATTRLLSPNNILFRMKKTLVIPARGQAESDVYSDKVGVENEIGPTEFTIPGLSTELQKVIFAENKEKMTGGLKFIKTITDDDIKTAGETLIKELAVQAQDELKQTSTSTVNFDNAVWQVSSQSYKSAAKLGEAADSFKIAGEVVVIGVFYNSQSLNKILSEQLRAALSENEVVVGKPDLPVISLNKFDLKARTAELKVAQDALAQVSYLEDVIDKSKILGQKKSIVEEYLRSLPWIEKAVVKLSPAWILSVPKEMSRVKIKIDQ</sequence>
<protein>
    <recommendedName>
        <fullName evidence="4">Baseplate protein J-like domain-containing protein</fullName>
    </recommendedName>
</protein>
<dbReference type="AlphaFoldDB" id="A0A0G1A7Z7"/>
<organism evidence="2 3">
    <name type="scientific">Candidatus Magasanikbacteria bacterium GW2011_GWA2_42_32</name>
    <dbReference type="NCBI Taxonomy" id="1619039"/>
    <lineage>
        <taxon>Bacteria</taxon>
        <taxon>Candidatus Magasanikiibacteriota</taxon>
    </lineage>
</organism>
<name>A0A0G1A7Z7_9BACT</name>